<name>A0ABV0Y0R7_9TELE</name>
<keyword evidence="4" id="KW-1185">Reference proteome</keyword>
<gene>
    <name evidence="3" type="ORF">AMECASPLE_011327</name>
</gene>
<proteinExistence type="predicted"/>
<sequence>MINIDIHSTFNVRIILYNFMEKKTNICWAEIWKKVCTSSNYYFIKASLDSGFFLLFLVLVFRFIQDRVAGAADSAEMPDVPLPRHLLRGEPKAFPGQPRDIVPPACPGSSPGPPPGGTCLEHLRKVSRRHPV</sequence>
<keyword evidence="2" id="KW-0472">Membrane</keyword>
<dbReference type="EMBL" id="JAHRIP010019490">
    <property type="protein sequence ID" value="MEQ2287337.1"/>
    <property type="molecule type" value="Genomic_DNA"/>
</dbReference>
<organism evidence="3 4">
    <name type="scientific">Ameca splendens</name>
    <dbReference type="NCBI Taxonomy" id="208324"/>
    <lineage>
        <taxon>Eukaryota</taxon>
        <taxon>Metazoa</taxon>
        <taxon>Chordata</taxon>
        <taxon>Craniata</taxon>
        <taxon>Vertebrata</taxon>
        <taxon>Euteleostomi</taxon>
        <taxon>Actinopterygii</taxon>
        <taxon>Neopterygii</taxon>
        <taxon>Teleostei</taxon>
        <taxon>Neoteleostei</taxon>
        <taxon>Acanthomorphata</taxon>
        <taxon>Ovalentaria</taxon>
        <taxon>Atherinomorphae</taxon>
        <taxon>Cyprinodontiformes</taxon>
        <taxon>Goodeidae</taxon>
        <taxon>Ameca</taxon>
    </lineage>
</organism>
<keyword evidence="2" id="KW-0812">Transmembrane</keyword>
<feature type="compositionally biased region" description="Pro residues" evidence="1">
    <location>
        <begin position="104"/>
        <end position="116"/>
    </location>
</feature>
<feature type="transmembrane region" description="Helical" evidence="2">
    <location>
        <begin position="42"/>
        <end position="64"/>
    </location>
</feature>
<feature type="region of interest" description="Disordered" evidence="1">
    <location>
        <begin position="94"/>
        <end position="121"/>
    </location>
</feature>
<comment type="caution">
    <text evidence="3">The sequence shown here is derived from an EMBL/GenBank/DDBJ whole genome shotgun (WGS) entry which is preliminary data.</text>
</comment>
<keyword evidence="2" id="KW-1133">Transmembrane helix</keyword>
<protein>
    <submittedName>
        <fullName evidence="3">Uncharacterized protein</fullName>
    </submittedName>
</protein>
<evidence type="ECO:0000313" key="4">
    <source>
        <dbReference type="Proteomes" id="UP001469553"/>
    </source>
</evidence>
<evidence type="ECO:0000313" key="3">
    <source>
        <dbReference type="EMBL" id="MEQ2287337.1"/>
    </source>
</evidence>
<evidence type="ECO:0000256" key="2">
    <source>
        <dbReference type="SAM" id="Phobius"/>
    </source>
</evidence>
<accession>A0ABV0Y0R7</accession>
<reference evidence="3 4" key="1">
    <citation type="submission" date="2021-06" db="EMBL/GenBank/DDBJ databases">
        <authorList>
            <person name="Palmer J.M."/>
        </authorList>
    </citation>
    <scope>NUCLEOTIDE SEQUENCE [LARGE SCALE GENOMIC DNA]</scope>
    <source>
        <strain evidence="3 4">AS_MEX2019</strain>
        <tissue evidence="3">Muscle</tissue>
    </source>
</reference>
<dbReference type="Proteomes" id="UP001469553">
    <property type="component" value="Unassembled WGS sequence"/>
</dbReference>
<evidence type="ECO:0000256" key="1">
    <source>
        <dbReference type="SAM" id="MobiDB-lite"/>
    </source>
</evidence>